<organism evidence="4 5">
    <name type="scientific">Glycine soja</name>
    <name type="common">Wild soybean</name>
    <dbReference type="NCBI Taxonomy" id="3848"/>
    <lineage>
        <taxon>Eukaryota</taxon>
        <taxon>Viridiplantae</taxon>
        <taxon>Streptophyta</taxon>
        <taxon>Embryophyta</taxon>
        <taxon>Tracheophyta</taxon>
        <taxon>Spermatophyta</taxon>
        <taxon>Magnoliopsida</taxon>
        <taxon>eudicotyledons</taxon>
        <taxon>Gunneridae</taxon>
        <taxon>Pentapetalae</taxon>
        <taxon>rosids</taxon>
        <taxon>fabids</taxon>
        <taxon>Fabales</taxon>
        <taxon>Fabaceae</taxon>
        <taxon>Papilionoideae</taxon>
        <taxon>50 kb inversion clade</taxon>
        <taxon>NPAAA clade</taxon>
        <taxon>indigoferoid/millettioid clade</taxon>
        <taxon>Phaseoleae</taxon>
        <taxon>Glycine</taxon>
        <taxon>Glycine subgen. Soja</taxon>
    </lineage>
</organism>
<feature type="coiled-coil region" evidence="3">
    <location>
        <begin position="817"/>
        <end position="940"/>
    </location>
</feature>
<proteinExistence type="inferred from homology"/>
<evidence type="ECO:0000313" key="5">
    <source>
        <dbReference type="Proteomes" id="UP000289340"/>
    </source>
</evidence>
<sequence>MDQKTWLWRKKSSEKTIIAADNTDLSSKENEEVQALVADKEELEKNLKRLNNKLTSALSDCNAKDELVKKQTKVAQEVMEGLKKAEAEVLSMKQDLDEALQQRLVYEERVVHLDGALKECMQQLRFVREEQGQRIHDAVMKASKEFEKERLVLEEQLSETSKRLAKAEAENSHVNKSIFARENLIEDLKRQLNQAETDHCALMNRLESTENDNTSLKYEVRVLEKELEIRNEEREFNCRTADASHKQHLESVKKIAMLESECQRLRLLVRKRLPGPAALAKMKNEVDMLGRDSFEIRRSKLSSTSSVVESSVDTSPETPIRRINTLNEQLYTMEEENKTLKESLNRKMNELQFSRVMLSRTASKLLQLQSQIEESSKAHITVEQLRSYLTSHEFSLASMSDAGSDDKASCAESWASALISELEHFRSRKEKEPLSCKSVGASDIDLMDDFVEMEKLAVVSVERGTEISSASFKAVSEINGFSETGTKDTTPEVEGKEIIPVSDHISTATSETIPEVVGMEIIPVSDHISDLPKSNKKTCSIDILTGNSPGWLQDVVKMVLEQTHVTHKSSDDILDDIRVALRYVNNPDLFDFDSSKDSGHIDTQDPPQCIHCISCSNNSLVASGDENNTGILSIKRITLQSQEDLSKSIGKIIEIVERICLPSVDYDSSDPLHEGDGDIVSYKNVGMPTGYMVRVFQWKTSELSNVLRQFLHVCYDLLSGKTDYGNFAKELTILLDWIMNHCFSLQDVSSMKDAIKKQFDWDETQSEGETENEISHFAEEDKLQFPRENSSSLPQVTTLDGHDLQNGEIYCKEKEELTNIKDKLISAESQKEVLEGKLQSATDRIESLMNQLQESDKTIDSLRLEIHSFKESNGKLENEIRNQKLIISNPDAQHSEEELKEARNKVLALEVELEKKNSNCKELEAKCIELQFQLESMSKECSNHDIIEKDKPLHNDWEITAASEKLAECQETILNLGKQLKAMAAPKDASLFDNVIAAQFKANTNTAATTTTNVDPSLAPPKFMKVKSRSLLDQMLADDTKAKVPKGSNDNSNPITIPGVLEPLEKILVLNGVKDHEDRTTDNSLAIVPAKKPGSGSSLYAISFKSEDRRDGRGMIAKINPSQLQKTLPWACNPKRSKDCSLEENLKEFVGQAPSIRQQESVME</sequence>
<evidence type="ECO:0000313" key="4">
    <source>
        <dbReference type="EMBL" id="RZC11696.1"/>
    </source>
</evidence>
<evidence type="ECO:0000256" key="2">
    <source>
        <dbReference type="ARBA" id="ARBA00023054"/>
    </source>
</evidence>
<protein>
    <submittedName>
        <fullName evidence="4">Filament-like plant protein 7 isoform D</fullName>
    </submittedName>
</protein>
<reference evidence="4 5" key="1">
    <citation type="submission" date="2018-09" db="EMBL/GenBank/DDBJ databases">
        <title>A high-quality reference genome of wild soybean provides a powerful tool to mine soybean genomes.</title>
        <authorList>
            <person name="Xie M."/>
            <person name="Chung C.Y.L."/>
            <person name="Li M.-W."/>
            <person name="Wong F.-L."/>
            <person name="Chan T.-F."/>
            <person name="Lam H.-M."/>
        </authorList>
    </citation>
    <scope>NUCLEOTIDE SEQUENCE [LARGE SCALE GENOMIC DNA]</scope>
    <source>
        <strain evidence="5">cv. W05</strain>
        <tissue evidence="4">Hypocotyl of etiolated seedlings</tissue>
    </source>
</reference>
<dbReference type="PANTHER" id="PTHR31580:SF22">
    <property type="entry name" value="FILAMENT-LIKE PLANT PROTEIN 7"/>
    <property type="match status" value="1"/>
</dbReference>
<keyword evidence="5" id="KW-1185">Reference proteome</keyword>
<dbReference type="EMBL" id="QZWG01000005">
    <property type="protein sequence ID" value="RZC11696.1"/>
    <property type="molecule type" value="Genomic_DNA"/>
</dbReference>
<evidence type="ECO:0000256" key="1">
    <source>
        <dbReference type="ARBA" id="ARBA00005921"/>
    </source>
</evidence>
<accession>A0A445KLD3</accession>
<feature type="coiled-coil region" evidence="3">
    <location>
        <begin position="323"/>
        <end position="350"/>
    </location>
</feature>
<dbReference type="SUPFAM" id="SSF57997">
    <property type="entry name" value="Tropomyosin"/>
    <property type="match status" value="1"/>
</dbReference>
<dbReference type="Proteomes" id="UP000289340">
    <property type="component" value="Chromosome 5"/>
</dbReference>
<dbReference type="PANTHER" id="PTHR31580">
    <property type="entry name" value="FILAMENT-LIKE PLANT PROTEIN 4"/>
    <property type="match status" value="1"/>
</dbReference>
<gene>
    <name evidence="4" type="ORF">D0Y65_011761</name>
</gene>
<dbReference type="AlphaFoldDB" id="A0A445KLD3"/>
<comment type="caution">
    <text evidence="4">The sequence shown here is derived from an EMBL/GenBank/DDBJ whole genome shotgun (WGS) entry which is preliminary data.</text>
</comment>
<dbReference type="Pfam" id="PF05911">
    <property type="entry name" value="FPP"/>
    <property type="match status" value="1"/>
</dbReference>
<dbReference type="InterPro" id="IPR008587">
    <property type="entry name" value="FPP_plant"/>
</dbReference>
<name>A0A445KLD3_GLYSO</name>
<evidence type="ECO:0000256" key="3">
    <source>
        <dbReference type="SAM" id="Coils"/>
    </source>
</evidence>
<keyword evidence="2 3" id="KW-0175">Coiled coil</keyword>
<feature type="coiled-coil region" evidence="3">
    <location>
        <begin position="26"/>
        <end position="102"/>
    </location>
</feature>
<feature type="coiled-coil region" evidence="3">
    <location>
        <begin position="143"/>
        <end position="226"/>
    </location>
</feature>
<comment type="similarity">
    <text evidence="1">Belongs to the FPP family.</text>
</comment>